<dbReference type="Proteomes" id="UP001439875">
    <property type="component" value="Unassembled WGS sequence"/>
</dbReference>
<reference evidence="1" key="1">
    <citation type="submission" date="2024-03" db="EMBL/GenBank/DDBJ databases">
        <title>Human intestinal bacterial collection.</title>
        <authorList>
            <person name="Pauvert C."/>
            <person name="Hitch T.C.A."/>
            <person name="Clavel T."/>
        </authorList>
    </citation>
    <scope>NUCLEOTIDE SEQUENCE</scope>
    <source>
        <strain evidence="1">CLA-AA-H227</strain>
    </source>
</reference>
<name>A0ACC6SFW2_9BACI</name>
<keyword evidence="2" id="KW-1185">Reference proteome</keyword>
<proteinExistence type="predicted"/>
<evidence type="ECO:0000313" key="1">
    <source>
        <dbReference type="EMBL" id="MEQ2528930.1"/>
    </source>
</evidence>
<protein>
    <submittedName>
        <fullName evidence="1">DNA repair protein RadA</fullName>
    </submittedName>
</protein>
<sequence>MIELKKVKTVYICTSCETPHPKWQGFCNGCGELGTLKEEITGAESKQTKPRAAKSNIAVKRLLDTSSSKSDRLVTSISEFNRVMGGGIVKDSLSIITAVPGAGKSTLLLQVSQDLASKGFKVLYASGEESESQIKNRAERILPSIHENIWIHSDTSMNNVLGIIETIDPDIIIIDSIQTFVLDEYPSRPGSPTQTMECANAMLKVAKSAERPRAVIMVGQMTKDNELAGLRALEHLVDTVLILDGEEGEELKQLSASKNRYGSTGEMGFFSMEENGLRAIDNPSEFFITQRNEIVSGSALTVIKEGTRPIIVEVESLVSPTFTPYPSRVGECMRKDQISTLTAILEQRAGLQMLTQNVVIKTTGGIRLKETSSNLAVLMSIVSSYKGKGIPNDVVFIADIGLTGELKKVPTLEPRIREIERMGYKKVFIARNALRNPKAFTDIEVISCNTLTEVIDKVFNSMPF</sequence>
<evidence type="ECO:0000313" key="2">
    <source>
        <dbReference type="Proteomes" id="UP001439875"/>
    </source>
</evidence>
<comment type="caution">
    <text evidence="1">The sequence shown here is derived from an EMBL/GenBank/DDBJ whole genome shotgun (WGS) entry which is preliminary data.</text>
</comment>
<dbReference type="EMBL" id="JBBMEW010000025">
    <property type="protein sequence ID" value="MEQ2528930.1"/>
    <property type="molecule type" value="Genomic_DNA"/>
</dbReference>
<gene>
    <name evidence="1" type="primary">radA</name>
    <name evidence="1" type="ORF">WMO40_19855</name>
</gene>
<accession>A0ACC6SFW2</accession>
<organism evidence="1 2">
    <name type="scientific">Robertmurraya yapensis</name>
    <name type="common">ex Hitch et al 2024</name>
    <dbReference type="NCBI Taxonomy" id="3133160"/>
    <lineage>
        <taxon>Bacteria</taxon>
        <taxon>Bacillati</taxon>
        <taxon>Bacillota</taxon>
        <taxon>Bacilli</taxon>
        <taxon>Bacillales</taxon>
        <taxon>Bacillaceae</taxon>
        <taxon>Robertmurraya</taxon>
    </lineage>
</organism>